<keyword evidence="4" id="KW-1185">Reference proteome</keyword>
<evidence type="ECO:0000256" key="1">
    <source>
        <dbReference type="SAM" id="Phobius"/>
    </source>
</evidence>
<dbReference type="PANTHER" id="PTHR22753">
    <property type="entry name" value="TRANSMEMBRANE PROTEIN 68"/>
    <property type="match status" value="1"/>
</dbReference>
<dbReference type="EMBL" id="OV121133">
    <property type="protein sequence ID" value="CAH0551691.1"/>
    <property type="molecule type" value="Genomic_DNA"/>
</dbReference>
<dbReference type="Pfam" id="PF01553">
    <property type="entry name" value="Acyltransferase"/>
    <property type="match status" value="1"/>
</dbReference>
<keyword evidence="1" id="KW-1133">Transmembrane helix</keyword>
<dbReference type="AlphaFoldDB" id="A0A9P0B042"/>
<name>A0A9P0B042_BRAAE</name>
<dbReference type="GO" id="GO:0016746">
    <property type="term" value="F:acyltransferase activity"/>
    <property type="evidence" value="ECO:0007669"/>
    <property type="project" value="InterPro"/>
</dbReference>
<organism evidence="3 4">
    <name type="scientific">Brassicogethes aeneus</name>
    <name type="common">Rape pollen beetle</name>
    <name type="synonym">Meligethes aeneus</name>
    <dbReference type="NCBI Taxonomy" id="1431903"/>
    <lineage>
        <taxon>Eukaryota</taxon>
        <taxon>Metazoa</taxon>
        <taxon>Ecdysozoa</taxon>
        <taxon>Arthropoda</taxon>
        <taxon>Hexapoda</taxon>
        <taxon>Insecta</taxon>
        <taxon>Pterygota</taxon>
        <taxon>Neoptera</taxon>
        <taxon>Endopterygota</taxon>
        <taxon>Coleoptera</taxon>
        <taxon>Polyphaga</taxon>
        <taxon>Cucujiformia</taxon>
        <taxon>Nitidulidae</taxon>
        <taxon>Meligethinae</taxon>
        <taxon>Brassicogethes</taxon>
    </lineage>
</organism>
<dbReference type="InterPro" id="IPR002123">
    <property type="entry name" value="Plipid/glycerol_acylTrfase"/>
</dbReference>
<evidence type="ECO:0000313" key="3">
    <source>
        <dbReference type="EMBL" id="CAH0551691.1"/>
    </source>
</evidence>
<reference evidence="3" key="1">
    <citation type="submission" date="2021-12" db="EMBL/GenBank/DDBJ databases">
        <authorList>
            <person name="King R."/>
        </authorList>
    </citation>
    <scope>NUCLEOTIDE SEQUENCE</scope>
</reference>
<evidence type="ECO:0000313" key="4">
    <source>
        <dbReference type="Proteomes" id="UP001154078"/>
    </source>
</evidence>
<dbReference type="PANTHER" id="PTHR22753:SF14">
    <property type="entry name" value="MONOACYLGLYCEROL_DIACYLGLYCEROL O-ACYLTRANSFERASE"/>
    <property type="match status" value="1"/>
</dbReference>
<dbReference type="GO" id="GO:0016020">
    <property type="term" value="C:membrane"/>
    <property type="evidence" value="ECO:0007669"/>
    <property type="project" value="TreeGrafter"/>
</dbReference>
<feature type="domain" description="Phospholipid/glycerol acyltransferase" evidence="2">
    <location>
        <begin position="95"/>
        <end position="216"/>
    </location>
</feature>
<feature type="transmembrane region" description="Helical" evidence="1">
    <location>
        <begin position="27"/>
        <end position="59"/>
    </location>
</feature>
<dbReference type="Proteomes" id="UP001154078">
    <property type="component" value="Chromosome 2"/>
</dbReference>
<evidence type="ECO:0000259" key="2">
    <source>
        <dbReference type="Pfam" id="PF01553"/>
    </source>
</evidence>
<proteinExistence type="predicted"/>
<sequence length="319" mass="36929">MWEYIEIILQVLKEYLVDYVDIDYSLWLTWCLAPLLITFLLPLAIVLLLYITALMMYIYKLHWRNLDLSGDKWDRIRRIASIIWDGHGWIMHGYEVDGMENIPVDGPALIIYYHGAIPIDIYYLLAKMILHKRLIHTVADHFLFKIPGFSVIEECMKVIPGTIQTCSNVLKGGNLLAISPGGVFEAQFSDHYSLLWKKRMGFAKVALDAKVPIIPMFTENLRESFRALGFMRRLSMYVYTKFKLPCTLIYGGFPVKLITHIGKPIPYDPNLTPEQLQVKVLAAVEELIHRHQRIPGSILLSILDRIPQFRKKIKDVKLT</sequence>
<protein>
    <recommendedName>
        <fullName evidence="2">Phospholipid/glycerol acyltransferase domain-containing protein</fullName>
    </recommendedName>
</protein>
<dbReference type="SUPFAM" id="SSF69593">
    <property type="entry name" value="Glycerol-3-phosphate (1)-acyltransferase"/>
    <property type="match status" value="1"/>
</dbReference>
<dbReference type="OrthoDB" id="44277at2759"/>
<keyword evidence="1" id="KW-0472">Membrane</keyword>
<gene>
    <name evidence="3" type="ORF">MELIAE_LOCUS4248</name>
</gene>
<keyword evidence="1" id="KW-0812">Transmembrane</keyword>
<accession>A0A9P0B042</accession>
<dbReference type="CDD" id="cd07987">
    <property type="entry name" value="LPLAT_MGAT-like"/>
    <property type="match status" value="1"/>
</dbReference>